<sequence length="14" mass="1647">MKKASILILRHCPH</sequence>
<dbReference type="EMBL" id="GBRH01200169">
    <property type="protein sequence ID" value="JAD97726.1"/>
    <property type="molecule type" value="Transcribed_RNA"/>
</dbReference>
<protein>
    <submittedName>
        <fullName evidence="1">Replication factor C subunit 2</fullName>
    </submittedName>
</protein>
<reference evidence="1" key="1">
    <citation type="submission" date="2014-09" db="EMBL/GenBank/DDBJ databases">
        <authorList>
            <person name="Magalhaes I.L.F."/>
            <person name="Oliveira U."/>
            <person name="Santos F.R."/>
            <person name="Vidigal T.H.D.A."/>
            <person name="Brescovit A.D."/>
            <person name="Santos A.J."/>
        </authorList>
    </citation>
    <scope>NUCLEOTIDE SEQUENCE</scope>
    <source>
        <tissue evidence="1">Shoot tissue taken approximately 20 cm above the soil surface</tissue>
    </source>
</reference>
<reference evidence="1" key="2">
    <citation type="journal article" date="2015" name="Data Brief">
        <title>Shoot transcriptome of the giant reed, Arundo donax.</title>
        <authorList>
            <person name="Barrero R.A."/>
            <person name="Guerrero F.D."/>
            <person name="Moolhuijzen P."/>
            <person name="Goolsby J.A."/>
            <person name="Tidwell J."/>
            <person name="Bellgard S.E."/>
            <person name="Bellgard M.I."/>
        </authorList>
    </citation>
    <scope>NUCLEOTIDE SEQUENCE</scope>
    <source>
        <tissue evidence="1">Shoot tissue taken approximately 20 cm above the soil surface</tissue>
    </source>
</reference>
<evidence type="ECO:0000313" key="1">
    <source>
        <dbReference type="EMBL" id="JAD97726.1"/>
    </source>
</evidence>
<accession>A0A0A9ECF5</accession>
<proteinExistence type="predicted"/>
<name>A0A0A9ECF5_ARUDO</name>
<organism evidence="1">
    <name type="scientific">Arundo donax</name>
    <name type="common">Giant reed</name>
    <name type="synonym">Donax arundinaceus</name>
    <dbReference type="NCBI Taxonomy" id="35708"/>
    <lineage>
        <taxon>Eukaryota</taxon>
        <taxon>Viridiplantae</taxon>
        <taxon>Streptophyta</taxon>
        <taxon>Embryophyta</taxon>
        <taxon>Tracheophyta</taxon>
        <taxon>Spermatophyta</taxon>
        <taxon>Magnoliopsida</taxon>
        <taxon>Liliopsida</taxon>
        <taxon>Poales</taxon>
        <taxon>Poaceae</taxon>
        <taxon>PACMAD clade</taxon>
        <taxon>Arundinoideae</taxon>
        <taxon>Arundineae</taxon>
        <taxon>Arundo</taxon>
    </lineage>
</organism>